<accession>A0A7G5XHF0</accession>
<evidence type="ECO:0000313" key="2">
    <source>
        <dbReference type="Proteomes" id="UP000515344"/>
    </source>
</evidence>
<protein>
    <recommendedName>
        <fullName evidence="3">Lipoprotein</fullName>
    </recommendedName>
</protein>
<dbReference type="KEGG" id="lacs:H4075_01495"/>
<keyword evidence="2" id="KW-1185">Reference proteome</keyword>
<name>A0A7G5XHF0_9BACT</name>
<evidence type="ECO:0000313" key="1">
    <source>
        <dbReference type="EMBL" id="QNA44903.1"/>
    </source>
</evidence>
<evidence type="ECO:0008006" key="3">
    <source>
        <dbReference type="Google" id="ProtNLM"/>
    </source>
</evidence>
<dbReference type="EMBL" id="CP060007">
    <property type="protein sequence ID" value="QNA44903.1"/>
    <property type="molecule type" value="Genomic_DNA"/>
</dbReference>
<dbReference type="Proteomes" id="UP000515344">
    <property type="component" value="Chromosome"/>
</dbReference>
<dbReference type="RefSeq" id="WP_182803491.1">
    <property type="nucleotide sequence ID" value="NZ_CP060007.1"/>
</dbReference>
<proteinExistence type="predicted"/>
<sequence length="120" mass="13962">MKKIIGFAILSLVFLSACRKTDLQPAPIDESQWLEKERGVVVFSDFNCDYIVIETANGYTVAENWSFRPTVGEVLYGDFSYYGVRSIYNRSRGNLMSINIRDIWLSYYQAQDQINWYCSQ</sequence>
<dbReference type="AlphaFoldDB" id="A0A7G5XHF0"/>
<reference evidence="2" key="1">
    <citation type="submission" date="2020-08" db="EMBL/GenBank/DDBJ databases">
        <title>Lacibacter sp. S13-6-6 genome sequencing.</title>
        <authorList>
            <person name="Jin L."/>
        </authorList>
    </citation>
    <scope>NUCLEOTIDE SEQUENCE [LARGE SCALE GENOMIC DNA]</scope>
    <source>
        <strain evidence="2">S13-6-6</strain>
    </source>
</reference>
<dbReference type="PROSITE" id="PS51257">
    <property type="entry name" value="PROKAR_LIPOPROTEIN"/>
    <property type="match status" value="1"/>
</dbReference>
<gene>
    <name evidence="1" type="ORF">H4075_01495</name>
</gene>
<organism evidence="1 2">
    <name type="scientific">Lacibacter sediminis</name>
    <dbReference type="NCBI Taxonomy" id="2760713"/>
    <lineage>
        <taxon>Bacteria</taxon>
        <taxon>Pseudomonadati</taxon>
        <taxon>Bacteroidota</taxon>
        <taxon>Chitinophagia</taxon>
        <taxon>Chitinophagales</taxon>
        <taxon>Chitinophagaceae</taxon>
        <taxon>Lacibacter</taxon>
    </lineage>
</organism>